<sequence length="140" mass="15339">MDLGPHANILTHLNSDDGWRDDCRQSSCIGRVAPHDKAAKFGIVLLTPDDIGYSKNAGEKEAQPRARQNVVLEMGMLISAVGRKNVAILKKQHLEIPSDAQGILYISFNDHVKEVVPKLVDRLRAAGFDLNPEAITRASS</sequence>
<evidence type="ECO:0000259" key="1">
    <source>
        <dbReference type="Pfam" id="PF10137"/>
    </source>
</evidence>
<dbReference type="Proteomes" id="UP000494363">
    <property type="component" value="Unassembled WGS sequence"/>
</dbReference>
<protein>
    <recommendedName>
        <fullName evidence="1">CD-NTase-associated protein 12/Pycsar effector protein TIR domain-containing protein</fullName>
    </recommendedName>
</protein>
<organism evidence="2 3">
    <name type="scientific">Paraburkholderia humisilvae</name>
    <dbReference type="NCBI Taxonomy" id="627669"/>
    <lineage>
        <taxon>Bacteria</taxon>
        <taxon>Pseudomonadati</taxon>
        <taxon>Pseudomonadota</taxon>
        <taxon>Betaproteobacteria</taxon>
        <taxon>Burkholderiales</taxon>
        <taxon>Burkholderiaceae</taxon>
        <taxon>Paraburkholderia</taxon>
    </lineage>
</organism>
<name>A0A6J5E835_9BURK</name>
<reference evidence="2 3" key="1">
    <citation type="submission" date="2020-04" db="EMBL/GenBank/DDBJ databases">
        <authorList>
            <person name="De Canck E."/>
        </authorList>
    </citation>
    <scope>NUCLEOTIDE SEQUENCE [LARGE SCALE GENOMIC DNA]</scope>
    <source>
        <strain evidence="2 3">LMG 29542</strain>
    </source>
</reference>
<dbReference type="AlphaFoldDB" id="A0A6J5E835"/>
<evidence type="ECO:0000313" key="2">
    <source>
        <dbReference type="EMBL" id="CAB3761225.1"/>
    </source>
</evidence>
<dbReference type="Pfam" id="PF10137">
    <property type="entry name" value="CAP12-PCTIR_TIR"/>
    <property type="match status" value="1"/>
</dbReference>
<dbReference type="InterPro" id="IPR019302">
    <property type="entry name" value="CAP12/PCTIR_TIR_dom"/>
</dbReference>
<dbReference type="RefSeq" id="WP_175228186.1">
    <property type="nucleotide sequence ID" value="NZ_CADIKH010000018.1"/>
</dbReference>
<dbReference type="GO" id="GO:0050135">
    <property type="term" value="F:NADP+ nucleosidase activity"/>
    <property type="evidence" value="ECO:0007669"/>
    <property type="project" value="InterPro"/>
</dbReference>
<feature type="domain" description="CD-NTase-associated protein 12/Pycsar effector protein TIR" evidence="1">
    <location>
        <begin position="27"/>
        <end position="109"/>
    </location>
</feature>
<dbReference type="EMBL" id="CADIKH010000018">
    <property type="protein sequence ID" value="CAB3761225.1"/>
    <property type="molecule type" value="Genomic_DNA"/>
</dbReference>
<keyword evidence="3" id="KW-1185">Reference proteome</keyword>
<accession>A0A6J5E835</accession>
<gene>
    <name evidence="2" type="ORF">LMG29542_04014</name>
</gene>
<evidence type="ECO:0000313" key="3">
    <source>
        <dbReference type="Proteomes" id="UP000494363"/>
    </source>
</evidence>
<proteinExistence type="predicted"/>